<keyword evidence="2" id="KW-0732">Signal</keyword>
<feature type="region of interest" description="Disordered" evidence="1">
    <location>
        <begin position="26"/>
        <end position="48"/>
    </location>
</feature>
<dbReference type="Pfam" id="PF01547">
    <property type="entry name" value="SBP_bac_1"/>
    <property type="match status" value="1"/>
</dbReference>
<dbReference type="SUPFAM" id="SSF53850">
    <property type="entry name" value="Periplasmic binding protein-like II"/>
    <property type="match status" value="1"/>
</dbReference>
<sequence>MSPLRTRRSAGVVTAAVATLALVAACTPGSGGNDEETEPGSDGGTTSEEVVTDISSLGDVTLVVWDQEVRGGQNEQIEQLNAAFEEEYPNVEIDRVTQSNDDLTTTLRLALTGEDAPDVTQVNNSRSQMSQYVAAGQLLNLDPYAEAYGWTDRFPDSVLQNTRYSEDGVTFGEGSIWGLPQVGEVVGVYYSKTKLEELGLEVPQTWDEFGEQLGTIAEAGETPMLLGNLDQWPAAHVFGPVQGAHVDPEEIRALGFGNAGASWETEENRAAAEELQSWIEAGYFNEGFNGADYDAVWQSFTEGAGVYLMAGSWIGPDVEAAMGEDVGFFAPPPVEAGAGKVTTGGTGIPFAVTARSQNPDVGAAYIDFITNEEAMAVLAETGNMPVVETAEHMPEAGLQADIYTAYGEVTEDGALVPYLDWGTPTMSDTLGQSLQSFMGGQLDVDGLLAALEADYSEFVASAE</sequence>
<evidence type="ECO:0000313" key="3">
    <source>
        <dbReference type="EMBL" id="SSA43356.1"/>
    </source>
</evidence>
<dbReference type="EMBL" id="UETB01000008">
    <property type="protein sequence ID" value="SSA43356.1"/>
    <property type="molecule type" value="Genomic_DNA"/>
</dbReference>
<feature type="chain" id="PRO_5039057379" evidence="2">
    <location>
        <begin position="25"/>
        <end position="463"/>
    </location>
</feature>
<name>A0A2Y9AH87_9MICO</name>
<gene>
    <name evidence="3" type="ORF">SAMN05216184_108120</name>
</gene>
<dbReference type="OrthoDB" id="358201at2"/>
<keyword evidence="4" id="KW-1185">Reference proteome</keyword>
<dbReference type="Proteomes" id="UP000250222">
    <property type="component" value="Unassembled WGS sequence"/>
</dbReference>
<dbReference type="Gene3D" id="3.40.190.10">
    <property type="entry name" value="Periplasmic binding protein-like II"/>
    <property type="match status" value="2"/>
</dbReference>
<dbReference type="RefSeq" id="WP_110852830.1">
    <property type="nucleotide sequence ID" value="NZ_QKLZ01000008.1"/>
</dbReference>
<evidence type="ECO:0000256" key="2">
    <source>
        <dbReference type="SAM" id="SignalP"/>
    </source>
</evidence>
<protein>
    <submittedName>
        <fullName evidence="3">Carbohydrate ABC transporter substrate-binding protein, CUT1 family</fullName>
    </submittedName>
</protein>
<dbReference type="AlphaFoldDB" id="A0A2Y9AH87"/>
<evidence type="ECO:0000256" key="1">
    <source>
        <dbReference type="SAM" id="MobiDB-lite"/>
    </source>
</evidence>
<dbReference type="PANTHER" id="PTHR43649:SF12">
    <property type="entry name" value="DIACETYLCHITOBIOSE BINDING PROTEIN DASA"/>
    <property type="match status" value="1"/>
</dbReference>
<organism evidence="3 4">
    <name type="scientific">Georgenia satyanarayanai</name>
    <dbReference type="NCBI Taxonomy" id="860221"/>
    <lineage>
        <taxon>Bacteria</taxon>
        <taxon>Bacillati</taxon>
        <taxon>Actinomycetota</taxon>
        <taxon>Actinomycetes</taxon>
        <taxon>Micrococcales</taxon>
        <taxon>Bogoriellaceae</taxon>
        <taxon>Georgenia</taxon>
    </lineage>
</organism>
<feature type="signal peptide" evidence="2">
    <location>
        <begin position="1"/>
        <end position="24"/>
    </location>
</feature>
<reference evidence="3 4" key="1">
    <citation type="submission" date="2016-10" db="EMBL/GenBank/DDBJ databases">
        <authorList>
            <person name="Cai Z."/>
        </authorList>
    </citation>
    <scope>NUCLEOTIDE SEQUENCE [LARGE SCALE GENOMIC DNA]</scope>
    <source>
        <strain evidence="3 4">CGMCC 1.10826</strain>
    </source>
</reference>
<proteinExistence type="predicted"/>
<dbReference type="PANTHER" id="PTHR43649">
    <property type="entry name" value="ARABINOSE-BINDING PROTEIN-RELATED"/>
    <property type="match status" value="1"/>
</dbReference>
<dbReference type="InterPro" id="IPR050490">
    <property type="entry name" value="Bact_solute-bd_prot1"/>
</dbReference>
<dbReference type="InterPro" id="IPR006059">
    <property type="entry name" value="SBP"/>
</dbReference>
<dbReference type="PROSITE" id="PS51257">
    <property type="entry name" value="PROKAR_LIPOPROTEIN"/>
    <property type="match status" value="1"/>
</dbReference>
<evidence type="ECO:0000313" key="4">
    <source>
        <dbReference type="Proteomes" id="UP000250222"/>
    </source>
</evidence>
<accession>A0A2Y9AH87</accession>